<accession>A0ABQ3ALB1</accession>
<dbReference type="RefSeq" id="WP_190028891.1">
    <property type="nucleotide sequence ID" value="NZ_BMUU01000014.1"/>
</dbReference>
<gene>
    <name evidence="1" type="ORF">GCM10010326_63520</name>
</gene>
<comment type="caution">
    <text evidence="1">The sequence shown here is derived from an EMBL/GenBank/DDBJ whole genome shotgun (WGS) entry which is preliminary data.</text>
</comment>
<dbReference type="Proteomes" id="UP000600946">
    <property type="component" value="Unassembled WGS sequence"/>
</dbReference>
<keyword evidence="2" id="KW-1185">Reference proteome</keyword>
<name>A0ABQ3ALB1_9ACTN</name>
<evidence type="ECO:0000313" key="2">
    <source>
        <dbReference type="Proteomes" id="UP000600946"/>
    </source>
</evidence>
<reference evidence="2" key="1">
    <citation type="journal article" date="2019" name="Int. J. Syst. Evol. Microbiol.">
        <title>The Global Catalogue of Microorganisms (GCM) 10K type strain sequencing project: providing services to taxonomists for standard genome sequencing and annotation.</title>
        <authorList>
            <consortium name="The Broad Institute Genomics Platform"/>
            <consortium name="The Broad Institute Genome Sequencing Center for Infectious Disease"/>
            <person name="Wu L."/>
            <person name="Ma J."/>
        </authorList>
    </citation>
    <scope>NUCLEOTIDE SEQUENCE [LARGE SCALE GENOMIC DNA]</scope>
    <source>
        <strain evidence="2">JCM 4594</strain>
    </source>
</reference>
<dbReference type="EMBL" id="BMUU01000014">
    <property type="protein sequence ID" value="GGY60094.1"/>
    <property type="molecule type" value="Genomic_DNA"/>
</dbReference>
<sequence>MESQVRGGTRWKRFALVMVPSVAATAAIGVGLAQGALAASFSVSGVDFKVTAQQLDGRNLLQYGSVATGKDLNGKDAVHPVVVSGFSDATITKMCQSVVQPLPFGLGDVTMTLKAGQGDQKIEATNIYLDVSELSTDAQFTNIDIGVAAGEGKRDANGNVVTKIQPGADGKTPGGSPYGFAQRADRAVLSNVQQRAWATTAGSFKLPGLSLSLSGGKHECEPAPKI</sequence>
<dbReference type="InterPro" id="IPR046198">
    <property type="entry name" value="DUF6230"/>
</dbReference>
<protein>
    <submittedName>
        <fullName evidence="1">Cholesterol esterase</fullName>
    </submittedName>
</protein>
<dbReference type="GeneID" id="96294251"/>
<organism evidence="1 2">
    <name type="scientific">Streptomyces xanthochromogenes</name>
    <dbReference type="NCBI Taxonomy" id="67384"/>
    <lineage>
        <taxon>Bacteria</taxon>
        <taxon>Bacillati</taxon>
        <taxon>Actinomycetota</taxon>
        <taxon>Actinomycetes</taxon>
        <taxon>Kitasatosporales</taxon>
        <taxon>Streptomycetaceae</taxon>
        <taxon>Streptomyces</taxon>
    </lineage>
</organism>
<evidence type="ECO:0000313" key="1">
    <source>
        <dbReference type="EMBL" id="GGY60094.1"/>
    </source>
</evidence>
<proteinExistence type="predicted"/>
<dbReference type="Pfam" id="PF19741">
    <property type="entry name" value="DUF6230"/>
    <property type="match status" value="1"/>
</dbReference>